<sequence>MVYANENYELVLVCETGNNELYTTLFMLSLYYQPHIYADNASRSNFSDCTNVLLPIKDLADAKDPFTFITVDTLTEVKITEKCANCHFKQRGRCEFDNNGRFHCANDYLYLVDDSLLLHSERYSVDKLAYFY</sequence>
<dbReference type="EnsemblPlants" id="AES62895">
    <property type="protein sequence ID" value="AES62895"/>
    <property type="gene ID" value="MTR_1g110500"/>
</dbReference>
<proteinExistence type="predicted"/>
<dbReference type="AlphaFoldDB" id="G7ID89"/>
<evidence type="ECO:0000313" key="3">
    <source>
        <dbReference type="Proteomes" id="UP000002051"/>
    </source>
</evidence>
<dbReference type="Proteomes" id="UP000002051">
    <property type="component" value="Unassembled WGS sequence"/>
</dbReference>
<keyword evidence="3" id="KW-1185">Reference proteome</keyword>
<reference evidence="1 3" key="2">
    <citation type="journal article" date="2014" name="BMC Genomics">
        <title>An improved genome release (version Mt4.0) for the model legume Medicago truncatula.</title>
        <authorList>
            <person name="Tang H."/>
            <person name="Krishnakumar V."/>
            <person name="Bidwell S."/>
            <person name="Rosen B."/>
            <person name="Chan A."/>
            <person name="Zhou S."/>
            <person name="Gentzbittel L."/>
            <person name="Childs K.L."/>
            <person name="Yandell M."/>
            <person name="Gundlach H."/>
            <person name="Mayer K.F."/>
            <person name="Schwartz D.C."/>
            <person name="Town C.D."/>
        </authorList>
    </citation>
    <scope>GENOME REANNOTATION</scope>
    <source>
        <strain evidence="2 3">cv. Jemalong A17</strain>
    </source>
</reference>
<evidence type="ECO:0000313" key="1">
    <source>
        <dbReference type="EMBL" id="AES62895.1"/>
    </source>
</evidence>
<reference evidence="1 3" key="1">
    <citation type="journal article" date="2011" name="Nature">
        <title>The Medicago genome provides insight into the evolution of rhizobial symbioses.</title>
        <authorList>
            <person name="Young N.D."/>
            <person name="Debelle F."/>
            <person name="Oldroyd G.E."/>
            <person name="Geurts R."/>
            <person name="Cannon S.B."/>
            <person name="Udvardi M.K."/>
            <person name="Benedito V.A."/>
            <person name="Mayer K.F."/>
            <person name="Gouzy J."/>
            <person name="Schoof H."/>
            <person name="Van de Peer Y."/>
            <person name="Proost S."/>
            <person name="Cook D.R."/>
            <person name="Meyers B.C."/>
            <person name="Spannagl M."/>
            <person name="Cheung F."/>
            <person name="De Mita S."/>
            <person name="Krishnakumar V."/>
            <person name="Gundlach H."/>
            <person name="Zhou S."/>
            <person name="Mudge J."/>
            <person name="Bharti A.K."/>
            <person name="Murray J.D."/>
            <person name="Naoumkina M.A."/>
            <person name="Rosen B."/>
            <person name="Silverstein K.A."/>
            <person name="Tang H."/>
            <person name="Rombauts S."/>
            <person name="Zhao P.X."/>
            <person name="Zhou P."/>
            <person name="Barbe V."/>
            <person name="Bardou P."/>
            <person name="Bechner M."/>
            <person name="Bellec A."/>
            <person name="Berger A."/>
            <person name="Berges H."/>
            <person name="Bidwell S."/>
            <person name="Bisseling T."/>
            <person name="Choisne N."/>
            <person name="Couloux A."/>
            <person name="Denny R."/>
            <person name="Deshpande S."/>
            <person name="Dai X."/>
            <person name="Doyle J.J."/>
            <person name="Dudez A.M."/>
            <person name="Farmer A.D."/>
            <person name="Fouteau S."/>
            <person name="Franken C."/>
            <person name="Gibelin C."/>
            <person name="Gish J."/>
            <person name="Goldstein S."/>
            <person name="Gonzalez A.J."/>
            <person name="Green P.J."/>
            <person name="Hallab A."/>
            <person name="Hartog M."/>
            <person name="Hua A."/>
            <person name="Humphray S.J."/>
            <person name="Jeong D.H."/>
            <person name="Jing Y."/>
            <person name="Jocker A."/>
            <person name="Kenton S.M."/>
            <person name="Kim D.J."/>
            <person name="Klee K."/>
            <person name="Lai H."/>
            <person name="Lang C."/>
            <person name="Lin S."/>
            <person name="Macmil S.L."/>
            <person name="Magdelenat G."/>
            <person name="Matthews L."/>
            <person name="McCorrison J."/>
            <person name="Monaghan E.L."/>
            <person name="Mun J.H."/>
            <person name="Najar F.Z."/>
            <person name="Nicholson C."/>
            <person name="Noirot C."/>
            <person name="O'Bleness M."/>
            <person name="Paule C.R."/>
            <person name="Poulain J."/>
            <person name="Prion F."/>
            <person name="Qin B."/>
            <person name="Qu C."/>
            <person name="Retzel E.F."/>
            <person name="Riddle C."/>
            <person name="Sallet E."/>
            <person name="Samain S."/>
            <person name="Samson N."/>
            <person name="Sanders I."/>
            <person name="Saurat O."/>
            <person name="Scarpelli C."/>
            <person name="Schiex T."/>
            <person name="Segurens B."/>
            <person name="Severin A.J."/>
            <person name="Sherrier D.J."/>
            <person name="Shi R."/>
            <person name="Sims S."/>
            <person name="Singer S.R."/>
            <person name="Sinharoy S."/>
            <person name="Sterck L."/>
            <person name="Viollet A."/>
            <person name="Wang B.B."/>
            <person name="Wang K."/>
            <person name="Wang M."/>
            <person name="Wang X."/>
            <person name="Warfsmann J."/>
            <person name="Weissenbach J."/>
            <person name="White D.D."/>
            <person name="White J.D."/>
            <person name="Wiley G.B."/>
            <person name="Wincker P."/>
            <person name="Xing Y."/>
            <person name="Yang L."/>
            <person name="Yao Z."/>
            <person name="Ying F."/>
            <person name="Zhai J."/>
            <person name="Zhou L."/>
            <person name="Zuber A."/>
            <person name="Denarie J."/>
            <person name="Dixon R.A."/>
            <person name="May G.D."/>
            <person name="Schwartz D.C."/>
            <person name="Rogers J."/>
            <person name="Quetier F."/>
            <person name="Town C.D."/>
            <person name="Roe B.A."/>
        </authorList>
    </citation>
    <scope>NUCLEOTIDE SEQUENCE [LARGE SCALE GENOMIC DNA]</scope>
    <source>
        <strain evidence="1">A17</strain>
        <strain evidence="2 3">cv. Jemalong A17</strain>
    </source>
</reference>
<protein>
    <submittedName>
        <fullName evidence="1 2">Uncharacterized protein</fullName>
    </submittedName>
</protein>
<organism evidence="1 3">
    <name type="scientific">Medicago truncatula</name>
    <name type="common">Barrel medic</name>
    <name type="synonym">Medicago tribuloides</name>
    <dbReference type="NCBI Taxonomy" id="3880"/>
    <lineage>
        <taxon>Eukaryota</taxon>
        <taxon>Viridiplantae</taxon>
        <taxon>Streptophyta</taxon>
        <taxon>Embryophyta</taxon>
        <taxon>Tracheophyta</taxon>
        <taxon>Spermatophyta</taxon>
        <taxon>Magnoliopsida</taxon>
        <taxon>eudicotyledons</taxon>
        <taxon>Gunneridae</taxon>
        <taxon>Pentapetalae</taxon>
        <taxon>rosids</taxon>
        <taxon>fabids</taxon>
        <taxon>Fabales</taxon>
        <taxon>Fabaceae</taxon>
        <taxon>Papilionoideae</taxon>
        <taxon>50 kb inversion clade</taxon>
        <taxon>NPAAA clade</taxon>
        <taxon>Hologalegina</taxon>
        <taxon>IRL clade</taxon>
        <taxon>Trifolieae</taxon>
        <taxon>Medicago</taxon>
    </lineage>
</organism>
<gene>
    <name evidence="1" type="ordered locus">MTR_1g110500</name>
</gene>
<name>G7ID89_MEDTR</name>
<evidence type="ECO:0000313" key="2">
    <source>
        <dbReference type="EnsemblPlants" id="AES62895"/>
    </source>
</evidence>
<accession>G7ID89</accession>
<dbReference type="HOGENOM" id="CLU_1920183_0_0_1"/>
<reference evidence="2" key="3">
    <citation type="submission" date="2015-04" db="UniProtKB">
        <authorList>
            <consortium name="EnsemblPlants"/>
        </authorList>
    </citation>
    <scope>IDENTIFICATION</scope>
    <source>
        <strain evidence="2">cv. Jemalong A17</strain>
    </source>
</reference>
<dbReference type="PaxDb" id="3880-AES62895"/>
<dbReference type="EMBL" id="CM001217">
    <property type="protein sequence ID" value="AES62895.1"/>
    <property type="molecule type" value="Genomic_DNA"/>
</dbReference>